<organism evidence="2 3">
    <name type="scientific">Pleuronectes platessa</name>
    <name type="common">European plaice</name>
    <dbReference type="NCBI Taxonomy" id="8262"/>
    <lineage>
        <taxon>Eukaryota</taxon>
        <taxon>Metazoa</taxon>
        <taxon>Chordata</taxon>
        <taxon>Craniata</taxon>
        <taxon>Vertebrata</taxon>
        <taxon>Euteleostomi</taxon>
        <taxon>Actinopterygii</taxon>
        <taxon>Neopterygii</taxon>
        <taxon>Teleostei</taxon>
        <taxon>Neoteleostei</taxon>
        <taxon>Acanthomorphata</taxon>
        <taxon>Carangaria</taxon>
        <taxon>Pleuronectiformes</taxon>
        <taxon>Pleuronectoidei</taxon>
        <taxon>Pleuronectidae</taxon>
        <taxon>Pleuronectes</taxon>
    </lineage>
</organism>
<dbReference type="Proteomes" id="UP001153269">
    <property type="component" value="Unassembled WGS sequence"/>
</dbReference>
<accession>A0A9N7YHP0</accession>
<sequence length="766" mass="82373">ALRGQRSNGERRSECVEIYIDWEQCPEALQYSSSPSTLHPAPSTAPHWIALEESRSKLELQYLRSRTLQQDRDQCWEHTVRHFQASHLNEPTHTIIEMRAGQTLAVFQGGNAAFKAFARNGMQLMPHMHCLSLTYPASVTRGGVHTRAWAVGSLTGSSWCLDTPTGGGLALTMQGTCGCHLTGGGNARGDDRKQPILSEHIRPAVHHDADLRGVCCSDLYKIAAVAGRSLTTLLKTKAVSDLASSSSPTGLRAVPHTLGTREQRMVSVSFPSCSKAPPAPAPSPQPPPPMYTPEPGVNERQAQTDGQCMYKVRGVSQSVSPPFGQRNCPEMDSCAQGRAYRKSRQAGLWVATATLTRGDSSSALGATTSSAVETAEIVRQARTEARFAVLGGGGEMEEEEEKRWRRGRGGQGASWWCGCAIQGPRACSSPRPPPSLPSPPPTNPQPPTTSSTSSGRQFNFCHLGEASESVLRWREDVTGRSAVMGVSAEAWSSLLWPGVTAPLPDHPPLTPSLLPGSPRETWRVMGTGTAGATLAGAFAGGLRGLLVSRYGPVRLTKQGPVKLSRGRISEICIQTHRGEMVAGRSEENQEEETTGANVDAKRLVKGQSRHRQTATIPRDLNAVRVTSPLETRWLPALQANPLRDVPALSLHDTVSVLKSGSSWSFTGSFAGVGRLLFWASILKKMLNRGSSATRCGTAHMFTGEASPEATEGNSPLKATMHSTTEALTAVYALMRRSFGVEETLSTGAVDVGALAALWYFWEICCS</sequence>
<reference evidence="2" key="1">
    <citation type="submission" date="2020-03" db="EMBL/GenBank/DDBJ databases">
        <authorList>
            <person name="Weist P."/>
        </authorList>
    </citation>
    <scope>NUCLEOTIDE SEQUENCE</scope>
</reference>
<feature type="compositionally biased region" description="Pro residues" evidence="1">
    <location>
        <begin position="430"/>
        <end position="447"/>
    </location>
</feature>
<feature type="compositionally biased region" description="Pro residues" evidence="1">
    <location>
        <begin position="277"/>
        <end position="292"/>
    </location>
</feature>
<evidence type="ECO:0000313" key="2">
    <source>
        <dbReference type="EMBL" id="CAB1426048.1"/>
    </source>
</evidence>
<feature type="region of interest" description="Disordered" evidence="1">
    <location>
        <begin position="269"/>
        <end position="300"/>
    </location>
</feature>
<dbReference type="EMBL" id="CADEAL010000855">
    <property type="protein sequence ID" value="CAB1426048.1"/>
    <property type="molecule type" value="Genomic_DNA"/>
</dbReference>
<gene>
    <name evidence="2" type="ORF">PLEPLA_LOCUS13982</name>
</gene>
<keyword evidence="3" id="KW-1185">Reference proteome</keyword>
<evidence type="ECO:0000313" key="3">
    <source>
        <dbReference type="Proteomes" id="UP001153269"/>
    </source>
</evidence>
<comment type="caution">
    <text evidence="2">The sequence shown here is derived from an EMBL/GenBank/DDBJ whole genome shotgun (WGS) entry which is preliminary data.</text>
</comment>
<protein>
    <submittedName>
        <fullName evidence="2">Uncharacterized protein</fullName>
    </submittedName>
</protein>
<proteinExistence type="predicted"/>
<name>A0A9N7YHP0_PLEPL</name>
<feature type="non-terminal residue" evidence="2">
    <location>
        <position position="766"/>
    </location>
</feature>
<evidence type="ECO:0000256" key="1">
    <source>
        <dbReference type="SAM" id="MobiDB-lite"/>
    </source>
</evidence>
<dbReference type="AlphaFoldDB" id="A0A9N7YHP0"/>
<feature type="region of interest" description="Disordered" evidence="1">
    <location>
        <begin position="427"/>
        <end position="457"/>
    </location>
</feature>